<proteinExistence type="predicted"/>
<accession>A0ABR1ILX0</accession>
<name>A0ABR1ILX0_9AGAR</name>
<dbReference type="EMBL" id="JBANRG010000098">
    <property type="protein sequence ID" value="KAK7436106.1"/>
    <property type="molecule type" value="Genomic_DNA"/>
</dbReference>
<organism evidence="1 2">
    <name type="scientific">Marasmiellus scandens</name>
    <dbReference type="NCBI Taxonomy" id="2682957"/>
    <lineage>
        <taxon>Eukaryota</taxon>
        <taxon>Fungi</taxon>
        <taxon>Dikarya</taxon>
        <taxon>Basidiomycota</taxon>
        <taxon>Agaricomycotina</taxon>
        <taxon>Agaricomycetes</taxon>
        <taxon>Agaricomycetidae</taxon>
        <taxon>Agaricales</taxon>
        <taxon>Marasmiineae</taxon>
        <taxon>Omphalotaceae</taxon>
        <taxon>Marasmiellus</taxon>
    </lineage>
</organism>
<sequence>MVTSSKTVYPCQPFRPWTTLLKSALPEKPQRKPGGVLAIVNKAASSFKSGKAGDHRNEDMLQDLVTKFGVHVSFITSPNVGAALDRTQFGINHYAGTIRRPVISASSPAVEEEEQVDLDRGKCYPPVSCTRPNDSGSANSFDKRRVKAQIRSLLLPDIVSRKSMEFIADYELDVFCDRYVPRMQGSAQERITQCVRANGWKEGIDYLVGH</sequence>
<dbReference type="SUPFAM" id="SSF52540">
    <property type="entry name" value="P-loop containing nucleoside triphosphate hydrolases"/>
    <property type="match status" value="1"/>
</dbReference>
<evidence type="ECO:0000313" key="1">
    <source>
        <dbReference type="EMBL" id="KAK7436106.1"/>
    </source>
</evidence>
<comment type="caution">
    <text evidence="1">The sequence shown here is derived from an EMBL/GenBank/DDBJ whole genome shotgun (WGS) entry which is preliminary data.</text>
</comment>
<dbReference type="Proteomes" id="UP001498398">
    <property type="component" value="Unassembled WGS sequence"/>
</dbReference>
<dbReference type="InterPro" id="IPR027417">
    <property type="entry name" value="P-loop_NTPase"/>
</dbReference>
<protein>
    <submittedName>
        <fullName evidence="1">Uncharacterized protein</fullName>
    </submittedName>
</protein>
<evidence type="ECO:0000313" key="2">
    <source>
        <dbReference type="Proteomes" id="UP001498398"/>
    </source>
</evidence>
<keyword evidence="2" id="KW-1185">Reference proteome</keyword>
<gene>
    <name evidence="1" type="ORF">VKT23_019308</name>
</gene>
<reference evidence="1 2" key="1">
    <citation type="submission" date="2024-01" db="EMBL/GenBank/DDBJ databases">
        <title>A draft genome for the cacao thread blight pathogen Marasmiellus scandens.</title>
        <authorList>
            <person name="Baruah I.K."/>
            <person name="Leung J."/>
            <person name="Bukari Y."/>
            <person name="Amoako-Attah I."/>
            <person name="Meinhardt L.W."/>
            <person name="Bailey B.A."/>
            <person name="Cohen S.P."/>
        </authorList>
    </citation>
    <scope>NUCLEOTIDE SEQUENCE [LARGE SCALE GENOMIC DNA]</scope>
    <source>
        <strain evidence="1 2">GH-19</strain>
    </source>
</reference>